<dbReference type="RefSeq" id="XP_016460481.1">
    <property type="nucleotide sequence ID" value="XM_016604995.1"/>
</dbReference>
<keyword evidence="1" id="KW-1185">Reference proteome</keyword>
<dbReference type="Proteomes" id="UP000790787">
    <property type="component" value="Chromosome 5"/>
</dbReference>
<gene>
    <name evidence="2" type="primary">LOC107783963</name>
</gene>
<dbReference type="GeneID" id="107783963"/>
<dbReference type="PANTHER" id="PTHR11697:SF230">
    <property type="entry name" value="ZINC FINGER, MYM DOMAIN CONTAINING 1"/>
    <property type="match status" value="1"/>
</dbReference>
<dbReference type="InterPro" id="IPR055298">
    <property type="entry name" value="AtLOH3-like"/>
</dbReference>
<dbReference type="OrthoDB" id="1048343at2759"/>
<evidence type="ECO:0000313" key="2">
    <source>
        <dbReference type="RefSeq" id="XP_016460481.2"/>
    </source>
</evidence>
<dbReference type="Pfam" id="PF14291">
    <property type="entry name" value="DUF4371"/>
    <property type="match status" value="1"/>
</dbReference>
<dbReference type="RefSeq" id="XP_016460481.2">
    <property type="nucleotide sequence ID" value="XM_016604995.2"/>
</dbReference>
<dbReference type="SUPFAM" id="SSF53098">
    <property type="entry name" value="Ribonuclease H-like"/>
    <property type="match status" value="1"/>
</dbReference>
<dbReference type="STRING" id="4097.A0A1S3Z7W4"/>
<dbReference type="AlphaFoldDB" id="A0A1S3Z7W4"/>
<reference evidence="2" key="2">
    <citation type="submission" date="2025-08" db="UniProtKB">
        <authorList>
            <consortium name="RefSeq"/>
        </authorList>
    </citation>
    <scope>IDENTIFICATION</scope>
    <source>
        <tissue evidence="2">Leaf</tissue>
    </source>
</reference>
<dbReference type="KEGG" id="nta:107783963"/>
<dbReference type="PaxDb" id="4097-A0A1S3Z7W4"/>
<reference evidence="1" key="1">
    <citation type="journal article" date="2014" name="Nat. Commun.">
        <title>The tobacco genome sequence and its comparison with those of tomato and potato.</title>
        <authorList>
            <person name="Sierro N."/>
            <person name="Battey J.N."/>
            <person name="Ouadi S."/>
            <person name="Bakaher N."/>
            <person name="Bovet L."/>
            <person name="Willig A."/>
            <person name="Goepfert S."/>
            <person name="Peitsch M.C."/>
            <person name="Ivanov N.V."/>
        </authorList>
    </citation>
    <scope>NUCLEOTIDE SEQUENCE [LARGE SCALE GENOMIC DNA]</scope>
</reference>
<dbReference type="InterPro" id="IPR006580">
    <property type="entry name" value="Znf_TTF"/>
</dbReference>
<dbReference type="InterPro" id="IPR025398">
    <property type="entry name" value="DUF4371"/>
</dbReference>
<evidence type="ECO:0000313" key="1">
    <source>
        <dbReference type="Proteomes" id="UP000790787"/>
    </source>
</evidence>
<dbReference type="PANTHER" id="PTHR11697">
    <property type="entry name" value="GENERAL TRANSCRIPTION FACTOR 2-RELATED ZINC FINGER PROTEIN"/>
    <property type="match status" value="1"/>
</dbReference>
<accession>A0A1S3Z7W4</accession>
<dbReference type="InterPro" id="IPR012337">
    <property type="entry name" value="RNaseH-like_sf"/>
</dbReference>
<name>A0A1S3Z7W4_TOBAC</name>
<dbReference type="SMART" id="SM00597">
    <property type="entry name" value="ZnF_TTF"/>
    <property type="match status" value="1"/>
</dbReference>
<sequence>MDIFLTRFNSSPSSSSFRDNFSHLVEEFDVKSLNTDPGERISIRYSSRIQDEMRRHYIQRGPCQPIDHKFPKALFGKKMRQFSPGWFKGSHSRWLEYSVKKDAAFCLCCYLFKNDYVHGSTSDSFTKTGFKAWNKGIERLGLHVGEVNNLHHKCFNNMLDLSNQSQSIQADFEKQSDQQKTEYLIRLNVSIDVARFLLNFGLSFRGHDESESSTNKGLFLGLLEWLGNSLPDIDRIILKHAPKNDMMTSPKIQKDIVSACAQETVKAIIDDLDGDYFGILVDESKDISHHEQMTLTLRYIDKKGQVNEPFISLVRVSDTSAKLLKEAVLSLLIKHSLSPSKIRGQGYDGASDMQGKMNGLKALILQETPSAYSAHCFAHQLQLTLVAVAKKHKELETFFAIVTNVLNVIGVSFKRRDQLWDHQTELLEQLLESGEVQSGKGLNQERGFQRPGDTRWGSHCKILDNFVILFSSIVHVFGVIECDSDVNDKLQDETFFSKIKVFEFVFLLHLMLKVLIMSNELSKALQKKDQDIVNAMIFLDITKEWLQEMRDKGCEPLMDEVYLFCAKHDILVPKMEEFYIPGKSKRRLLVLLIHITYVLNFFIS</sequence>
<protein>
    <submittedName>
        <fullName evidence="2">Uncharacterized protein LOC107783963</fullName>
    </submittedName>
</protein>
<proteinExistence type="predicted"/>
<organism evidence="1 2">
    <name type="scientific">Nicotiana tabacum</name>
    <name type="common">Common tobacco</name>
    <dbReference type="NCBI Taxonomy" id="4097"/>
    <lineage>
        <taxon>Eukaryota</taxon>
        <taxon>Viridiplantae</taxon>
        <taxon>Streptophyta</taxon>
        <taxon>Embryophyta</taxon>
        <taxon>Tracheophyta</taxon>
        <taxon>Spermatophyta</taxon>
        <taxon>Magnoliopsida</taxon>
        <taxon>eudicotyledons</taxon>
        <taxon>Gunneridae</taxon>
        <taxon>Pentapetalae</taxon>
        <taxon>asterids</taxon>
        <taxon>lamiids</taxon>
        <taxon>Solanales</taxon>
        <taxon>Solanaceae</taxon>
        <taxon>Nicotianoideae</taxon>
        <taxon>Nicotianeae</taxon>
        <taxon>Nicotiana</taxon>
    </lineage>
</organism>